<dbReference type="CDD" id="cd03293">
    <property type="entry name" value="ABC_NrtD_SsuB_transporters"/>
    <property type="match status" value="1"/>
</dbReference>
<dbReference type="Pfam" id="PF00005">
    <property type="entry name" value="ABC_tran"/>
    <property type="match status" value="1"/>
</dbReference>
<dbReference type="InterPro" id="IPR003593">
    <property type="entry name" value="AAA+_ATPase"/>
</dbReference>
<gene>
    <name evidence="5" type="ORF">CIAN88_00425</name>
</gene>
<evidence type="ECO:0000313" key="5">
    <source>
        <dbReference type="EMBL" id="KGJ55074.1"/>
    </source>
</evidence>
<proteinExistence type="predicted"/>
<organism evidence="5 6">
    <name type="scientific">Clostridium innocuum</name>
    <dbReference type="NCBI Taxonomy" id="1522"/>
    <lineage>
        <taxon>Bacteria</taxon>
        <taxon>Bacillati</taxon>
        <taxon>Bacillota</taxon>
        <taxon>Clostridia</taxon>
        <taxon>Eubacteriales</taxon>
        <taxon>Clostridiaceae</taxon>
        <taxon>Clostridium</taxon>
    </lineage>
</organism>
<dbReference type="Proteomes" id="UP000030008">
    <property type="component" value="Unassembled WGS sequence"/>
</dbReference>
<dbReference type="InterPro" id="IPR017871">
    <property type="entry name" value="ABC_transporter-like_CS"/>
</dbReference>
<dbReference type="GO" id="GO:0005524">
    <property type="term" value="F:ATP binding"/>
    <property type="evidence" value="ECO:0007669"/>
    <property type="project" value="UniProtKB-KW"/>
</dbReference>
<dbReference type="PROSITE" id="PS50893">
    <property type="entry name" value="ABC_TRANSPORTER_2"/>
    <property type="match status" value="1"/>
</dbReference>
<dbReference type="SUPFAM" id="SSF52540">
    <property type="entry name" value="P-loop containing nucleoside triphosphate hydrolases"/>
    <property type="match status" value="1"/>
</dbReference>
<dbReference type="PANTHER" id="PTHR42788">
    <property type="entry name" value="TAURINE IMPORT ATP-BINDING PROTEIN-RELATED"/>
    <property type="match status" value="1"/>
</dbReference>
<dbReference type="InterPro" id="IPR050166">
    <property type="entry name" value="ABC_transporter_ATP-bind"/>
</dbReference>
<feature type="domain" description="ABC transporter" evidence="4">
    <location>
        <begin position="4"/>
        <end position="233"/>
    </location>
</feature>
<evidence type="ECO:0000256" key="3">
    <source>
        <dbReference type="ARBA" id="ARBA00022840"/>
    </source>
</evidence>
<evidence type="ECO:0000256" key="2">
    <source>
        <dbReference type="ARBA" id="ARBA00022741"/>
    </source>
</evidence>
<keyword evidence="2" id="KW-0547">Nucleotide-binding</keyword>
<dbReference type="GO" id="GO:0016887">
    <property type="term" value="F:ATP hydrolysis activity"/>
    <property type="evidence" value="ECO:0007669"/>
    <property type="project" value="InterPro"/>
</dbReference>
<dbReference type="PROSITE" id="PS00211">
    <property type="entry name" value="ABC_TRANSPORTER_1"/>
    <property type="match status" value="1"/>
</dbReference>
<evidence type="ECO:0000313" key="6">
    <source>
        <dbReference type="Proteomes" id="UP000030008"/>
    </source>
</evidence>
<accession>A0A099IAK9</accession>
<keyword evidence="3" id="KW-0067">ATP-binding</keyword>
<dbReference type="InterPro" id="IPR003439">
    <property type="entry name" value="ABC_transporter-like_ATP-bd"/>
</dbReference>
<dbReference type="PANTHER" id="PTHR42788:SF13">
    <property type="entry name" value="ALIPHATIC SULFONATES IMPORT ATP-BINDING PROTEIN SSUB"/>
    <property type="match status" value="1"/>
</dbReference>
<protein>
    <submittedName>
        <fullName evidence="5">ABC transporter</fullName>
    </submittedName>
</protein>
<sequence>MTMIELKNISKCFTTANGERIQAIKDVSLAIHEHEFISIIGPSGCGKSTLLRIVSELQERDGGEIVFYDNTLKENLGFVFQDSVLFPWKSVYENIIMPLEIKHQKTPESLMRVEKLLELMKLKEFRNSLPKELSGGMKQRASIARSLSYDPKLLLMDEPFGALDALTRDYLNLELRRLWKQTKKTILFVTHDIEEAVFLSTRVAVLSNRPSKIRDIITIDLPQERSLKLREAIEFTDYVSRLRGMLNEQA</sequence>
<dbReference type="EMBL" id="JQIF01000001">
    <property type="protein sequence ID" value="KGJ55074.1"/>
    <property type="molecule type" value="Genomic_DNA"/>
</dbReference>
<dbReference type="SMART" id="SM00382">
    <property type="entry name" value="AAA"/>
    <property type="match status" value="1"/>
</dbReference>
<name>A0A099IAK9_CLOIN</name>
<comment type="caution">
    <text evidence="5">The sequence shown here is derived from an EMBL/GenBank/DDBJ whole genome shotgun (WGS) entry which is preliminary data.</text>
</comment>
<dbReference type="RefSeq" id="WP_044903347.1">
    <property type="nucleotide sequence ID" value="NZ_JQIF01000001.1"/>
</dbReference>
<evidence type="ECO:0000259" key="4">
    <source>
        <dbReference type="PROSITE" id="PS50893"/>
    </source>
</evidence>
<dbReference type="InterPro" id="IPR027417">
    <property type="entry name" value="P-loop_NTPase"/>
</dbReference>
<evidence type="ECO:0000256" key="1">
    <source>
        <dbReference type="ARBA" id="ARBA00022448"/>
    </source>
</evidence>
<reference evidence="5 6" key="1">
    <citation type="submission" date="2014-08" db="EMBL/GenBank/DDBJ databases">
        <title>Clostridium innocuum, an unnegligible vancomycin-resistant pathogen causing extra-intestinal infections.</title>
        <authorList>
            <person name="Feng Y."/>
            <person name="Chiu C.-H."/>
        </authorList>
    </citation>
    <scope>NUCLEOTIDE SEQUENCE [LARGE SCALE GENOMIC DNA]</scope>
    <source>
        <strain evidence="5 6">AN88</strain>
    </source>
</reference>
<dbReference type="Gene3D" id="3.40.50.300">
    <property type="entry name" value="P-loop containing nucleotide triphosphate hydrolases"/>
    <property type="match status" value="1"/>
</dbReference>
<dbReference type="AlphaFoldDB" id="A0A099IAK9"/>
<keyword evidence="1" id="KW-0813">Transport</keyword>